<evidence type="ECO:0000313" key="1">
    <source>
        <dbReference type="EMBL" id="KUF99468.1"/>
    </source>
</evidence>
<dbReference type="AlphaFoldDB" id="A0A0W8DTA5"/>
<protein>
    <submittedName>
        <fullName evidence="1">Uncharacterized protein</fullName>
    </submittedName>
</protein>
<reference evidence="1 2" key="1">
    <citation type="submission" date="2015-11" db="EMBL/GenBank/DDBJ databases">
        <title>Genomes and virulence difference between two physiological races of Phytophthora nicotianae.</title>
        <authorList>
            <person name="Liu H."/>
            <person name="Ma X."/>
            <person name="Yu H."/>
            <person name="Fang D."/>
            <person name="Li Y."/>
            <person name="Wang X."/>
            <person name="Wang W."/>
            <person name="Dong Y."/>
            <person name="Xiao B."/>
        </authorList>
    </citation>
    <scope>NUCLEOTIDE SEQUENCE [LARGE SCALE GENOMIC DNA]</scope>
    <source>
        <strain evidence="2">race 1</strain>
    </source>
</reference>
<dbReference type="EMBL" id="LNFP01000026">
    <property type="protein sequence ID" value="KUF99468.1"/>
    <property type="molecule type" value="Genomic_DNA"/>
</dbReference>
<dbReference type="Proteomes" id="UP000054636">
    <property type="component" value="Unassembled WGS sequence"/>
</dbReference>
<gene>
    <name evidence="1" type="ORF">AM588_10010919</name>
</gene>
<proteinExistence type="predicted"/>
<organism evidence="1 2">
    <name type="scientific">Phytophthora nicotianae</name>
    <name type="common">Potato buckeye rot agent</name>
    <name type="synonym">Phytophthora parasitica</name>
    <dbReference type="NCBI Taxonomy" id="4792"/>
    <lineage>
        <taxon>Eukaryota</taxon>
        <taxon>Sar</taxon>
        <taxon>Stramenopiles</taxon>
        <taxon>Oomycota</taxon>
        <taxon>Peronosporomycetes</taxon>
        <taxon>Peronosporales</taxon>
        <taxon>Peronosporaceae</taxon>
        <taxon>Phytophthora</taxon>
    </lineage>
</organism>
<sequence>MDIDLLLFGHILYEMATGMELLAPQPEEGVLEMLTPKLLMFFKPFSTIRIRYRNLQRKRKIAWILMMLRRSKSNTSVSSA</sequence>
<name>A0A0W8DTA5_PHYNI</name>
<evidence type="ECO:0000313" key="2">
    <source>
        <dbReference type="Proteomes" id="UP000054636"/>
    </source>
</evidence>
<comment type="caution">
    <text evidence="1">The sequence shown here is derived from an EMBL/GenBank/DDBJ whole genome shotgun (WGS) entry which is preliminary data.</text>
</comment>
<accession>A0A0W8DTA5</accession>